<keyword evidence="4" id="KW-0133">Cell shape</keyword>
<dbReference type="SUPFAM" id="SSF141523">
    <property type="entry name" value="L,D-transpeptidase catalytic domain-like"/>
    <property type="match status" value="1"/>
</dbReference>
<dbReference type="InterPro" id="IPR005490">
    <property type="entry name" value="LD_TPept_cat_dom"/>
</dbReference>
<comment type="pathway">
    <text evidence="1">Cell wall biogenesis; peptidoglycan biosynthesis.</text>
</comment>
<accession>A0A845BF76</accession>
<keyword evidence="10" id="KW-1185">Reference proteome</keyword>
<evidence type="ECO:0000313" key="10">
    <source>
        <dbReference type="Proteomes" id="UP000460715"/>
    </source>
</evidence>
<dbReference type="InterPro" id="IPR038063">
    <property type="entry name" value="Transpep_catalytic_dom"/>
</dbReference>
<dbReference type="UniPathway" id="UPA00219"/>
<dbReference type="Gene3D" id="2.40.440.10">
    <property type="entry name" value="L,D-transpeptidase catalytic domain-like"/>
    <property type="match status" value="1"/>
</dbReference>
<dbReference type="Proteomes" id="UP000460715">
    <property type="component" value="Unassembled WGS sequence"/>
</dbReference>
<dbReference type="EMBL" id="SNVJ01000024">
    <property type="protein sequence ID" value="MXP65635.1"/>
    <property type="molecule type" value="Genomic_DNA"/>
</dbReference>
<dbReference type="GO" id="GO:0004180">
    <property type="term" value="F:carboxypeptidase activity"/>
    <property type="evidence" value="ECO:0007669"/>
    <property type="project" value="UniProtKB-ARBA"/>
</dbReference>
<reference evidence="9 10" key="1">
    <citation type="submission" date="2019-03" db="EMBL/GenBank/DDBJ databases">
        <title>Roseomonas sp. a novel Roseomonas species isolated from Sea whip Gorgonian.</title>
        <authorList>
            <person name="Li F."/>
            <person name="Pan X."/>
            <person name="Huang S."/>
            <person name="Li Z."/>
            <person name="Meng B."/>
        </authorList>
    </citation>
    <scope>NUCLEOTIDE SEQUENCE [LARGE SCALE GENOMIC DNA]</scope>
    <source>
        <strain evidence="9 10">M0104</strain>
    </source>
</reference>
<sequence length="252" mass="26254">MELDAWCELGGSAVPEKSVSSPRNHSLTTSRRQYALLLAAFASGVTSSRRSAAQPVDLVIRVELSEDRDQTGTLILQDGSGRRLGGPYPAFGRSDNATAKAHKNPARNPIQPYGDTPTGTYEIPRVVATGDETNYRSRSYGPNGALVLRPTAGQALTAAGNGRIGLMIHGGAPGSGGRLRATHGCVRLSDQDMARLTAAIAAAGQNARFSRCELVRLAASIGPPGDPVSGEDTGDPPPGIQELLNPGPIILP</sequence>
<dbReference type="CDD" id="cd16913">
    <property type="entry name" value="YkuD_like"/>
    <property type="match status" value="1"/>
</dbReference>
<evidence type="ECO:0000256" key="7">
    <source>
        <dbReference type="SAM" id="MobiDB-lite"/>
    </source>
</evidence>
<feature type="region of interest" description="Disordered" evidence="7">
    <location>
        <begin position="99"/>
        <end position="121"/>
    </location>
</feature>
<evidence type="ECO:0000256" key="6">
    <source>
        <dbReference type="ARBA" id="ARBA00023316"/>
    </source>
</evidence>
<evidence type="ECO:0000259" key="8">
    <source>
        <dbReference type="Pfam" id="PF03734"/>
    </source>
</evidence>
<dbReference type="AlphaFoldDB" id="A0A845BF76"/>
<comment type="caution">
    <text evidence="9">The sequence shown here is derived from an EMBL/GenBank/DDBJ whole genome shotgun (WGS) entry which is preliminary data.</text>
</comment>
<comment type="similarity">
    <text evidence="2">Belongs to the YkuD family.</text>
</comment>
<proteinExistence type="inferred from homology"/>
<dbReference type="GO" id="GO:0008360">
    <property type="term" value="P:regulation of cell shape"/>
    <property type="evidence" value="ECO:0007669"/>
    <property type="project" value="UniProtKB-KW"/>
</dbReference>
<dbReference type="GO" id="GO:0009252">
    <property type="term" value="P:peptidoglycan biosynthetic process"/>
    <property type="evidence" value="ECO:0007669"/>
    <property type="project" value="UniProtKB-UniPathway"/>
</dbReference>
<dbReference type="Pfam" id="PF03734">
    <property type="entry name" value="YkuD"/>
    <property type="match status" value="1"/>
</dbReference>
<keyword evidence="5" id="KW-0573">Peptidoglycan synthesis</keyword>
<feature type="domain" description="L,D-TPase catalytic" evidence="8">
    <location>
        <begin position="113"/>
        <end position="201"/>
    </location>
</feature>
<protein>
    <submittedName>
        <fullName evidence="9">Murein L,D-transpeptidase</fullName>
    </submittedName>
</protein>
<keyword evidence="3" id="KW-0808">Transferase</keyword>
<name>A0A845BF76_9PROT</name>
<organism evidence="9 10">
    <name type="scientific">Teichococcus coralli</name>
    <dbReference type="NCBI Taxonomy" id="2545983"/>
    <lineage>
        <taxon>Bacteria</taxon>
        <taxon>Pseudomonadati</taxon>
        <taxon>Pseudomonadota</taxon>
        <taxon>Alphaproteobacteria</taxon>
        <taxon>Acetobacterales</taxon>
        <taxon>Roseomonadaceae</taxon>
        <taxon>Roseomonas</taxon>
    </lineage>
</organism>
<evidence type="ECO:0000313" key="9">
    <source>
        <dbReference type="EMBL" id="MXP65635.1"/>
    </source>
</evidence>
<evidence type="ECO:0000256" key="5">
    <source>
        <dbReference type="ARBA" id="ARBA00022984"/>
    </source>
</evidence>
<evidence type="ECO:0000256" key="1">
    <source>
        <dbReference type="ARBA" id="ARBA00004752"/>
    </source>
</evidence>
<gene>
    <name evidence="9" type="ORF">E0493_19995</name>
</gene>
<evidence type="ECO:0000256" key="3">
    <source>
        <dbReference type="ARBA" id="ARBA00022679"/>
    </source>
</evidence>
<dbReference type="GO" id="GO:0071555">
    <property type="term" value="P:cell wall organization"/>
    <property type="evidence" value="ECO:0007669"/>
    <property type="project" value="UniProtKB-KW"/>
</dbReference>
<keyword evidence="6" id="KW-0961">Cell wall biogenesis/degradation</keyword>
<feature type="region of interest" description="Disordered" evidence="7">
    <location>
        <begin position="222"/>
        <end position="252"/>
    </location>
</feature>
<evidence type="ECO:0000256" key="2">
    <source>
        <dbReference type="ARBA" id="ARBA00005992"/>
    </source>
</evidence>
<dbReference type="GO" id="GO:0016740">
    <property type="term" value="F:transferase activity"/>
    <property type="evidence" value="ECO:0007669"/>
    <property type="project" value="UniProtKB-KW"/>
</dbReference>
<evidence type="ECO:0000256" key="4">
    <source>
        <dbReference type="ARBA" id="ARBA00022960"/>
    </source>
</evidence>